<dbReference type="EMBL" id="JAMKFE010000017">
    <property type="protein sequence ID" value="MCM5682175.1"/>
    <property type="molecule type" value="Genomic_DNA"/>
</dbReference>
<evidence type="ECO:0000313" key="3">
    <source>
        <dbReference type="Proteomes" id="UP001165541"/>
    </source>
</evidence>
<accession>A0ABT0YTU5</accession>
<evidence type="ECO:0000313" key="2">
    <source>
        <dbReference type="EMBL" id="MCM5682175.1"/>
    </source>
</evidence>
<dbReference type="Pfam" id="PF13503">
    <property type="entry name" value="DUF4123"/>
    <property type="match status" value="1"/>
</dbReference>
<keyword evidence="3" id="KW-1185">Reference proteome</keyword>
<reference evidence="2" key="1">
    <citation type="submission" date="2022-05" db="EMBL/GenBank/DDBJ databases">
        <title>Schlegelella sp. nov., isolated from mangrove soil.</title>
        <authorList>
            <person name="Liu Y."/>
            <person name="Ge X."/>
            <person name="Liu W."/>
        </authorList>
    </citation>
    <scope>NUCLEOTIDE SEQUENCE</scope>
    <source>
        <strain evidence="2">S2-27</strain>
    </source>
</reference>
<dbReference type="RefSeq" id="WP_251780652.1">
    <property type="nucleotide sequence ID" value="NZ_JAMKFE010000017.1"/>
</dbReference>
<name>A0ABT0YTU5_9BURK</name>
<protein>
    <submittedName>
        <fullName evidence="2">DUF4123 domain-containing protein</fullName>
    </submittedName>
</protein>
<gene>
    <name evidence="2" type="ORF">M8A51_21820</name>
</gene>
<sequence>MNLTDFRRQVLDTLQSAQARWAESKIFLFYAPGYDDPLGLAQPGTPPRRGTALVRWAAGAGYGEAHYPRVFELDCRRVAAYLLETDPALDDPLLEDTITRSHADLHAPAPEPDLNEGTGRAICGWLVSPDDAATIARRFTTCSQRTDPSDRQRRWLRWHDPRTMTVLWASMGHDQKTALLGNQLLWLAVDAAGHLVQFEAPAPDAAAPQPADPVERLLAQPALHVTPPQWASMHHVGLVNHLVEAWREREAEPLPRNATEKVHHLVVQADAWGLDGRDLQTFVLIALGLHGIFQQDPALVTAVRHAGLNPGTLSDHIAELPEEFWERYRQPR</sequence>
<dbReference type="InterPro" id="IPR025391">
    <property type="entry name" value="DUF4123"/>
</dbReference>
<organism evidence="2 3">
    <name type="scientific">Caldimonas mangrovi</name>
    <dbReference type="NCBI Taxonomy" id="2944811"/>
    <lineage>
        <taxon>Bacteria</taxon>
        <taxon>Pseudomonadati</taxon>
        <taxon>Pseudomonadota</taxon>
        <taxon>Betaproteobacteria</taxon>
        <taxon>Burkholderiales</taxon>
        <taxon>Sphaerotilaceae</taxon>
        <taxon>Caldimonas</taxon>
    </lineage>
</organism>
<evidence type="ECO:0000259" key="1">
    <source>
        <dbReference type="Pfam" id="PF13503"/>
    </source>
</evidence>
<proteinExistence type="predicted"/>
<dbReference type="Proteomes" id="UP001165541">
    <property type="component" value="Unassembled WGS sequence"/>
</dbReference>
<comment type="caution">
    <text evidence="2">The sequence shown here is derived from an EMBL/GenBank/DDBJ whole genome shotgun (WGS) entry which is preliminary data.</text>
</comment>
<feature type="domain" description="DUF4123" evidence="1">
    <location>
        <begin position="76"/>
        <end position="177"/>
    </location>
</feature>